<feature type="transmembrane region" description="Helical" evidence="1">
    <location>
        <begin position="65"/>
        <end position="85"/>
    </location>
</feature>
<dbReference type="Proteomes" id="UP000278063">
    <property type="component" value="Unassembled WGS sequence"/>
</dbReference>
<keyword evidence="1" id="KW-0812">Transmembrane</keyword>
<feature type="transmembrane region" description="Helical" evidence="1">
    <location>
        <begin position="105"/>
        <end position="124"/>
    </location>
</feature>
<dbReference type="InterPro" id="IPR018580">
    <property type="entry name" value="Uncharacterised_YfhO"/>
</dbReference>
<dbReference type="RefSeq" id="WP_125386266.1">
    <property type="nucleotide sequence ID" value="NZ_RJNW01000002.1"/>
</dbReference>
<evidence type="ECO:0000256" key="1">
    <source>
        <dbReference type="SAM" id="Phobius"/>
    </source>
</evidence>
<dbReference type="PANTHER" id="PTHR38454:SF1">
    <property type="entry name" value="INTEGRAL MEMBRANE PROTEIN"/>
    <property type="match status" value="1"/>
</dbReference>
<sequence>MKLFFKTYWTCFVSFIIPVIIMIGVYLSQGIYWNSDTSPLLGDGFHQYVIFDVALRNILHENGSLFYTFTSGLGLNFYALSSYYLGSFLSPLVYFFDLTNMPDAVYLTTLLKFGLIGLSTYFSLNKLFKSIPKPLKLALSTSYALMSFTVSQLEIKTWLDVFILIPLIITGLQLLITEKKFLLYFTSLSILFIQNYYFGYMTVLFLIFWYLCQISWNFKTRKSSVLDFIVISFLAGMASLILTLPTLFDLQTHGEKLTEVTKFQTESSWYLDLFAKQFIGSFDTTKYGAIPMIFIGLLPFILTILFFTLKSIKFHVKLIYAIFFAFLIVSFYIEALDLFWQGMHTPNMFLHRYAWIFSTLLIYTAAEVLNRLKEIKIWNFLVSLFFVVAGFLATIYLKSHYSFLTDLNILLTLEFLVVYSLLLLAVIKKFISVNLFAILISLFIMVEMSLNASSQIDGIAKEWGFASRSAYNRDIPAMKSFSTYIGNQFSRTEKLETQTGNDSMKFNYNGISQFSSVRNRSASSTLDKLGFKSSGTNLNLRYANNSILADSLFGIQYNISDSPIDKYGFKDIYQKDNLTLYENQYFLLIAFASQSVYNDVKFNEHTLDNQASFLNQLANVNFDYFSPIPYDKTENTDDLISVTSSSNEDAAIQYQIEVPENSQVYLSFTNLHFSNDKQKKVDILVNGEKKTFTTDNIFSFFNLGYTKEKKTFNINVSFPGNSQVSFESPNFYRLDTQTLTEAIQKIKEQPVTVSTSKNKVFATYDVKQDTSIFFTIPYDKGWSAYQDDKKIEIKQAQTGFMKVDVPKGKGTITLSFIPNGFITGLICSFTSLLLFGIYNHKRKSSKT</sequence>
<name>A0A428D5B1_STRMT</name>
<feature type="transmembrane region" description="Helical" evidence="1">
    <location>
        <begin position="314"/>
        <end position="333"/>
    </location>
</feature>
<proteinExistence type="predicted"/>
<feature type="transmembrane region" description="Helical" evidence="1">
    <location>
        <begin position="182"/>
        <end position="212"/>
    </location>
</feature>
<evidence type="ECO:0000313" key="3">
    <source>
        <dbReference type="Proteomes" id="UP000278063"/>
    </source>
</evidence>
<feature type="transmembrane region" description="Helical" evidence="1">
    <location>
        <begin position="287"/>
        <end position="307"/>
    </location>
</feature>
<feature type="transmembrane region" description="Helical" evidence="1">
    <location>
        <begin position="816"/>
        <end position="838"/>
    </location>
</feature>
<gene>
    <name evidence="2" type="ORF">D8849_03850</name>
</gene>
<dbReference type="EMBL" id="RJNW01000002">
    <property type="protein sequence ID" value="RSI87333.1"/>
    <property type="molecule type" value="Genomic_DNA"/>
</dbReference>
<accession>A0A428D5B1</accession>
<dbReference type="PANTHER" id="PTHR38454">
    <property type="entry name" value="INTEGRAL MEMBRANE PROTEIN-RELATED"/>
    <property type="match status" value="1"/>
</dbReference>
<feature type="transmembrane region" description="Helical" evidence="1">
    <location>
        <begin position="353"/>
        <end position="370"/>
    </location>
</feature>
<protein>
    <submittedName>
        <fullName evidence="2">Bacterial membrane protein YfhO</fullName>
    </submittedName>
</protein>
<keyword evidence="1" id="KW-1133">Transmembrane helix</keyword>
<reference evidence="2 3" key="1">
    <citation type="submission" date="2018-11" db="EMBL/GenBank/DDBJ databases">
        <title>Species Designations Belie Phenotypic and Genotypic Heterogeneity in Oral Streptococci.</title>
        <authorList>
            <person name="Velsko I."/>
        </authorList>
    </citation>
    <scope>NUCLEOTIDE SEQUENCE [LARGE SCALE GENOMIC DNA]</scope>
    <source>
        <strain evidence="2 3">KLC01</strain>
    </source>
</reference>
<dbReference type="AlphaFoldDB" id="A0A428D5B1"/>
<evidence type="ECO:0000313" key="2">
    <source>
        <dbReference type="EMBL" id="RSI87333.1"/>
    </source>
</evidence>
<feature type="transmembrane region" description="Helical" evidence="1">
    <location>
        <begin position="409"/>
        <end position="426"/>
    </location>
</feature>
<feature type="transmembrane region" description="Helical" evidence="1">
    <location>
        <begin position="377"/>
        <end position="397"/>
    </location>
</feature>
<feature type="transmembrane region" description="Helical" evidence="1">
    <location>
        <begin position="157"/>
        <end position="176"/>
    </location>
</feature>
<comment type="caution">
    <text evidence="2">The sequence shown here is derived from an EMBL/GenBank/DDBJ whole genome shotgun (WGS) entry which is preliminary data.</text>
</comment>
<feature type="transmembrane region" description="Helical" evidence="1">
    <location>
        <begin position="224"/>
        <end position="248"/>
    </location>
</feature>
<feature type="transmembrane region" description="Helical" evidence="1">
    <location>
        <begin position="6"/>
        <end position="27"/>
    </location>
</feature>
<keyword evidence="1" id="KW-0472">Membrane</keyword>
<organism evidence="2 3">
    <name type="scientific">Streptococcus mitis</name>
    <dbReference type="NCBI Taxonomy" id="28037"/>
    <lineage>
        <taxon>Bacteria</taxon>
        <taxon>Bacillati</taxon>
        <taxon>Bacillota</taxon>
        <taxon>Bacilli</taxon>
        <taxon>Lactobacillales</taxon>
        <taxon>Streptococcaceae</taxon>
        <taxon>Streptococcus</taxon>
        <taxon>Streptococcus mitis group</taxon>
    </lineage>
</organism>
<feature type="transmembrane region" description="Helical" evidence="1">
    <location>
        <begin position="433"/>
        <end position="450"/>
    </location>
</feature>
<dbReference type="Pfam" id="PF09586">
    <property type="entry name" value="YfhO"/>
    <property type="match status" value="1"/>
</dbReference>